<evidence type="ECO:0000256" key="10">
    <source>
        <dbReference type="SAM" id="MobiDB-lite"/>
    </source>
</evidence>
<evidence type="ECO:0000256" key="2">
    <source>
        <dbReference type="ARBA" id="ARBA00008612"/>
    </source>
</evidence>
<dbReference type="GO" id="GO:0017109">
    <property type="term" value="C:glutamate-cysteine ligase complex"/>
    <property type="evidence" value="ECO:0007669"/>
    <property type="project" value="TreeGrafter"/>
</dbReference>
<feature type="region of interest" description="Disordered" evidence="10">
    <location>
        <begin position="167"/>
        <end position="220"/>
    </location>
</feature>
<evidence type="ECO:0000256" key="1">
    <source>
        <dbReference type="ARBA" id="ARBA00005006"/>
    </source>
</evidence>
<dbReference type="GO" id="GO:0035226">
    <property type="term" value="F:glutamate-cysteine ligase catalytic subunit binding"/>
    <property type="evidence" value="ECO:0007669"/>
    <property type="project" value="InterPro"/>
</dbReference>
<evidence type="ECO:0000256" key="7">
    <source>
        <dbReference type="ARBA" id="ARBA00031154"/>
    </source>
</evidence>
<dbReference type="GO" id="GO:0030234">
    <property type="term" value="F:enzyme regulator activity"/>
    <property type="evidence" value="ECO:0007669"/>
    <property type="project" value="TreeGrafter"/>
</dbReference>
<evidence type="ECO:0000256" key="5">
    <source>
        <dbReference type="ARBA" id="ARBA00023002"/>
    </source>
</evidence>
<dbReference type="GO" id="GO:0016491">
    <property type="term" value="F:oxidoreductase activity"/>
    <property type="evidence" value="ECO:0007669"/>
    <property type="project" value="UniProtKB-KW"/>
</dbReference>
<evidence type="ECO:0000313" key="13">
    <source>
        <dbReference type="Proteomes" id="UP001265746"/>
    </source>
</evidence>
<evidence type="ECO:0000256" key="6">
    <source>
        <dbReference type="ARBA" id="ARBA00030406"/>
    </source>
</evidence>
<feature type="domain" description="NADP-dependent oxidoreductase" evidence="11">
    <location>
        <begin position="240"/>
        <end position="386"/>
    </location>
</feature>
<dbReference type="InterPro" id="IPR023210">
    <property type="entry name" value="NADP_OxRdtase_dom"/>
</dbReference>
<dbReference type="SUPFAM" id="SSF51430">
    <property type="entry name" value="NAD(P)-linked oxidoreductase"/>
    <property type="match status" value="1"/>
</dbReference>
<evidence type="ECO:0000256" key="3">
    <source>
        <dbReference type="ARBA" id="ARBA00011532"/>
    </source>
</evidence>
<sequence length="458" mass="49818">MVAIANFCPSAHHYNISRIDDIFWALHNNHKPALRHIFGSSYCQEQTCLICHDHITNTKPNLAKRAQQSLHRKTPTMPLALKTQSFFERLKKFVLALIDRILPKKHKLSPSRGQRSTMAKQLVLSTGNIVSGGPSIIRKPGAYRSNLELTNSLRSNFLAAKQEYASATPTSNGHANGSANGTAATTPNGIADATDAQPATPTTKTPTPLPTWTSRDPADNNTLYIPRIDWSSDTGLQEDPSQYDITVKIFYLPTSDVASRAAYTRRALALVLKELGVSSVSLLIASFPGMSFEGDCEWEADKLNASQGDDGSELATWARAVEPLHDKGLARQLGIAEFGSEKLARFLAAARVRPSVDQINIKNCCNVPPPLVTLARDAGIELFVHSDCTDILPKGTLRELLGQGVRGAGVLADPAEGVDDGLRGELTPQWVVKYTAVVRDRGVIENKGYFAGAELIEE</sequence>
<evidence type="ECO:0000259" key="11">
    <source>
        <dbReference type="Pfam" id="PF00248"/>
    </source>
</evidence>
<dbReference type="Gene3D" id="3.20.20.100">
    <property type="entry name" value="NADP-dependent oxidoreductase domain"/>
    <property type="match status" value="1"/>
</dbReference>
<evidence type="ECO:0000256" key="4">
    <source>
        <dbReference type="ARBA" id="ARBA00022684"/>
    </source>
</evidence>
<dbReference type="PANTHER" id="PTHR13295">
    <property type="entry name" value="GLUTAMATE CYSTEINE LIGASE REGULATORY SUBUNIT"/>
    <property type="match status" value="1"/>
</dbReference>
<accession>A0AAD9WA54</accession>
<keyword evidence="13" id="KW-1185">Reference proteome</keyword>
<dbReference type="Pfam" id="PF00248">
    <property type="entry name" value="Aldo_ket_red"/>
    <property type="match status" value="1"/>
</dbReference>
<keyword evidence="4" id="KW-0317">Glutathione biosynthesis</keyword>
<evidence type="ECO:0000256" key="9">
    <source>
        <dbReference type="ARBA" id="ARBA00032926"/>
    </source>
</evidence>
<evidence type="ECO:0000256" key="8">
    <source>
        <dbReference type="ARBA" id="ARBA00031732"/>
    </source>
</evidence>
<comment type="similarity">
    <text evidence="2">Belongs to the aldo/keto reductase family. Glutamate--cysteine ligase light chain subfamily.</text>
</comment>
<comment type="pathway">
    <text evidence="1">Sulfur metabolism; glutathione biosynthesis; glutathione from L-cysteine and L-glutamate: step 1/2.</text>
</comment>
<dbReference type="PANTHER" id="PTHR13295:SF4">
    <property type="entry name" value="GLUTAMATE--CYSTEINE LIGASE REGULATORY SUBUNIT"/>
    <property type="match status" value="1"/>
</dbReference>
<feature type="compositionally biased region" description="Low complexity" evidence="10">
    <location>
        <begin position="170"/>
        <end position="213"/>
    </location>
</feature>
<dbReference type="AlphaFoldDB" id="A0AAD9WA54"/>
<dbReference type="InterPro" id="IPR036812">
    <property type="entry name" value="NAD(P)_OxRdtase_dom_sf"/>
</dbReference>
<comment type="subunit">
    <text evidence="3">Heterodimer of a catalytic heavy chain and a regulatory light chain.</text>
</comment>
<name>A0AAD9WA54_PHOAM</name>
<evidence type="ECO:0000313" key="12">
    <source>
        <dbReference type="EMBL" id="KAK2615438.1"/>
    </source>
</evidence>
<protein>
    <recommendedName>
        <fullName evidence="8">GCS light chain</fullName>
    </recommendedName>
    <alternativeName>
        <fullName evidence="6">Gamma-ECS regulatory subunit</fullName>
    </alternativeName>
    <alternativeName>
        <fullName evidence="9">Gamma-glutamylcysteine synthetase regulatory subunit</fullName>
    </alternativeName>
    <alternativeName>
        <fullName evidence="7">Glutamate--cysteine ligase modifier subunit</fullName>
    </alternativeName>
</protein>
<reference evidence="12" key="1">
    <citation type="submission" date="2023-06" db="EMBL/GenBank/DDBJ databases">
        <authorList>
            <person name="Noh H."/>
        </authorList>
    </citation>
    <scope>NUCLEOTIDE SEQUENCE</scope>
    <source>
        <strain evidence="12">DUCC20226</strain>
    </source>
</reference>
<dbReference type="Proteomes" id="UP001265746">
    <property type="component" value="Unassembled WGS sequence"/>
</dbReference>
<dbReference type="EMBL" id="JAUJFL010000001">
    <property type="protein sequence ID" value="KAK2615438.1"/>
    <property type="molecule type" value="Genomic_DNA"/>
</dbReference>
<comment type="caution">
    <text evidence="12">The sequence shown here is derived from an EMBL/GenBank/DDBJ whole genome shotgun (WGS) entry which is preliminary data.</text>
</comment>
<keyword evidence="5" id="KW-0560">Oxidoreductase</keyword>
<proteinExistence type="inferred from homology"/>
<dbReference type="GO" id="GO:0006750">
    <property type="term" value="P:glutathione biosynthetic process"/>
    <property type="evidence" value="ECO:0007669"/>
    <property type="project" value="UniProtKB-KW"/>
</dbReference>
<gene>
    <name evidence="12" type="ORF">N8I77_002192</name>
</gene>
<organism evidence="12 13">
    <name type="scientific">Phomopsis amygdali</name>
    <name type="common">Fusicoccum amygdali</name>
    <dbReference type="NCBI Taxonomy" id="1214568"/>
    <lineage>
        <taxon>Eukaryota</taxon>
        <taxon>Fungi</taxon>
        <taxon>Dikarya</taxon>
        <taxon>Ascomycota</taxon>
        <taxon>Pezizomycotina</taxon>
        <taxon>Sordariomycetes</taxon>
        <taxon>Sordariomycetidae</taxon>
        <taxon>Diaporthales</taxon>
        <taxon>Diaporthaceae</taxon>
        <taxon>Diaporthe</taxon>
    </lineage>
</organism>
<dbReference type="InterPro" id="IPR032963">
    <property type="entry name" value="Gclm"/>
</dbReference>